<dbReference type="NCBIfam" id="TIGR04183">
    <property type="entry name" value="Por_Secre_tail"/>
    <property type="match status" value="1"/>
</dbReference>
<dbReference type="AlphaFoldDB" id="A0A444VYR6"/>
<protein>
    <submittedName>
        <fullName evidence="7">Internalin-related protein</fullName>
    </submittedName>
</protein>
<dbReference type="Pfam" id="PF24595">
    <property type="entry name" value="DUF7619"/>
    <property type="match status" value="1"/>
</dbReference>
<comment type="caution">
    <text evidence="7">The sequence shown here is derived from an EMBL/GenBank/DDBJ whole genome shotgun (WGS) entry which is preliminary data.</text>
</comment>
<gene>
    <name evidence="7" type="ORF">NU08_2356</name>
</gene>
<feature type="domain" description="DUF7619" evidence="6">
    <location>
        <begin position="679"/>
        <end position="810"/>
    </location>
</feature>
<dbReference type="SUPFAM" id="SSF52047">
    <property type="entry name" value="RNI-like"/>
    <property type="match status" value="1"/>
</dbReference>
<evidence type="ECO:0000256" key="2">
    <source>
        <dbReference type="ARBA" id="ARBA00022729"/>
    </source>
</evidence>
<dbReference type="InterPro" id="IPR001611">
    <property type="entry name" value="Leu-rich_rpt"/>
</dbReference>
<keyword evidence="3" id="KW-0677">Repeat</keyword>
<evidence type="ECO:0000259" key="6">
    <source>
        <dbReference type="Pfam" id="PF24595"/>
    </source>
</evidence>
<name>A0A444VYR6_9FLAO</name>
<feature type="domain" description="Secretion system C-terminal sorting" evidence="5">
    <location>
        <begin position="829"/>
        <end position="898"/>
    </location>
</feature>
<feature type="chain" id="PRO_5019484447" evidence="4">
    <location>
        <begin position="20"/>
        <end position="900"/>
    </location>
</feature>
<evidence type="ECO:0000313" key="8">
    <source>
        <dbReference type="Proteomes" id="UP000290433"/>
    </source>
</evidence>
<dbReference type="RefSeq" id="WP_129747213.1">
    <property type="nucleotide sequence ID" value="NZ_JUIV01000007.1"/>
</dbReference>
<dbReference type="PANTHER" id="PTHR46652">
    <property type="entry name" value="LEUCINE-RICH REPEAT AND IQ DOMAIN-CONTAINING PROTEIN 1-RELATED"/>
    <property type="match status" value="1"/>
</dbReference>
<dbReference type="NCBIfam" id="TIGR01451">
    <property type="entry name" value="B_ant_repeat"/>
    <property type="match status" value="1"/>
</dbReference>
<evidence type="ECO:0000259" key="5">
    <source>
        <dbReference type="Pfam" id="PF18962"/>
    </source>
</evidence>
<feature type="signal peptide" evidence="4">
    <location>
        <begin position="1"/>
        <end position="19"/>
    </location>
</feature>
<dbReference type="Proteomes" id="UP000290433">
    <property type="component" value="Unassembled WGS sequence"/>
</dbReference>
<dbReference type="Pfam" id="PF18962">
    <property type="entry name" value="Por_Secre_tail"/>
    <property type="match status" value="1"/>
</dbReference>
<dbReference type="InterPro" id="IPR026444">
    <property type="entry name" value="Secre_tail"/>
</dbReference>
<keyword evidence="2 4" id="KW-0732">Signal</keyword>
<dbReference type="OrthoDB" id="1110367at2"/>
<reference evidence="7 8" key="1">
    <citation type="submission" date="2014-12" db="EMBL/GenBank/DDBJ databases">
        <title>Genome sequence of Flavobacterium anhuiense RCM74.</title>
        <authorList>
            <person name="Kim J.F."/>
            <person name="Song J.Y."/>
            <person name="Kwak M.-J."/>
            <person name="Lee S.-W."/>
        </authorList>
    </citation>
    <scope>NUCLEOTIDE SEQUENCE [LARGE SCALE GENOMIC DNA]</scope>
    <source>
        <strain evidence="7 8">RCM74</strain>
    </source>
</reference>
<dbReference type="InterPro" id="IPR050836">
    <property type="entry name" value="SDS22/Internalin_LRR"/>
</dbReference>
<dbReference type="EMBL" id="JUIV01000007">
    <property type="protein sequence ID" value="RYJ38770.1"/>
    <property type="molecule type" value="Genomic_DNA"/>
</dbReference>
<dbReference type="InterPro" id="IPR055353">
    <property type="entry name" value="DUF7619"/>
</dbReference>
<proteinExistence type="predicted"/>
<keyword evidence="1" id="KW-0433">Leucine-rich repeat</keyword>
<evidence type="ECO:0000256" key="3">
    <source>
        <dbReference type="ARBA" id="ARBA00022737"/>
    </source>
</evidence>
<evidence type="ECO:0000256" key="4">
    <source>
        <dbReference type="SAM" id="SignalP"/>
    </source>
</evidence>
<dbReference type="InterPro" id="IPR032675">
    <property type="entry name" value="LRR_dom_sf"/>
</dbReference>
<accession>A0A444VYR6</accession>
<dbReference type="Gene3D" id="3.80.10.10">
    <property type="entry name" value="Ribonuclease Inhibitor"/>
    <property type="match status" value="2"/>
</dbReference>
<organism evidence="7 8">
    <name type="scientific">Flavobacterium anhuiense</name>
    <dbReference type="NCBI Taxonomy" id="459526"/>
    <lineage>
        <taxon>Bacteria</taxon>
        <taxon>Pseudomonadati</taxon>
        <taxon>Bacteroidota</taxon>
        <taxon>Flavobacteriia</taxon>
        <taxon>Flavobacteriales</taxon>
        <taxon>Flavobacteriaceae</taxon>
        <taxon>Flavobacterium</taxon>
    </lineage>
</organism>
<evidence type="ECO:0000256" key="1">
    <source>
        <dbReference type="ARBA" id="ARBA00022614"/>
    </source>
</evidence>
<dbReference type="PROSITE" id="PS51450">
    <property type="entry name" value="LRR"/>
    <property type="match status" value="2"/>
</dbReference>
<dbReference type="InterPro" id="IPR047589">
    <property type="entry name" value="DUF11_rpt"/>
</dbReference>
<dbReference type="PANTHER" id="PTHR46652:SF3">
    <property type="entry name" value="LEUCINE-RICH REPEAT-CONTAINING PROTEIN 9"/>
    <property type="match status" value="1"/>
</dbReference>
<sequence length="900" mass="99921">MKKLYFLFLVLFLYNNISAQSITFGSPAFKNRLLAADTQNGYAKDKNGNNIKIDSNGNKEIEISEALEVYYLDASGNNTDPQFYNIYGIEYFTNLRSLNYSSNRVSGADLRTLIYLEDLDCSYNTDFPVGINLEGLNLKKLNASGTGLMKPFLTATDGNVGLSQFPNLETLICNSTVLTSINLSGLKKLKTLDIGSNLLTNLNLSELSSLENLYCSFNSLTELDLSACKNLVNVIAYKNKFASLSIKDMPKLENLELHQNSLLKLANFENLPALGKLTVYDCALTSLSLSDLSSLKQLNCSNNKLVSLNLEKCPNLKNVTCNFNTLLTTLNISALENLETLNCSNTSLTALDLKNNLNLEILTASQTKVEFLDLSPLKKLLDVSLTGSNSLLYLLLKNGRTYKNYFLNAPKLKYLCVDDENIEYYKQVLTQSGIDNCEINTYCSFVSGKEHYIIKGINKYNVDNKGCTANNSLFSNIKYTVANGSNIGDFYSTKDGSYSIAVQEGTVTITPNVENPEYFVVSPSFVNVTFPAQSSPFIQDFCISSNGNQPDLEVVLIPIDVARPGFDSKYKIVYRNKGNITQAGVVNFTFNNDILDLIASNPLAESKTYNKLSWNFTDLTPFATKEIILTLKVNRPTDTPAVNNGDVLKYTVAITSQNNDKTPLDNNFTLNQTVVGSYDPNDKTCLEGSIVTPDLIGDYVHYMIRFENTGTYPAQNIVVKDIIDLSKFDISTLIPTSSSHSFVTKISDGNKVEFIFENINLPFDNASNDGYIAFKIKTKPTLTVGDSFTNDANIYFDYNFPILTNKATSTFKTTLATKDFAFSKYFVLHPNPSSQILNISKTDNIDIESFEIYDVLGQLLIAVPNAKATSNIDISKLRTGNYFIRVKSDKGSSNMKFIKN</sequence>
<evidence type="ECO:0000313" key="7">
    <source>
        <dbReference type="EMBL" id="RYJ38770.1"/>
    </source>
</evidence>